<feature type="transmembrane region" description="Helical" evidence="1">
    <location>
        <begin position="136"/>
        <end position="154"/>
    </location>
</feature>
<evidence type="ECO:0000313" key="2">
    <source>
        <dbReference type="EMBL" id="GGD28605.1"/>
    </source>
</evidence>
<evidence type="ECO:0008006" key="4">
    <source>
        <dbReference type="Google" id="ProtNLM"/>
    </source>
</evidence>
<feature type="transmembrane region" description="Helical" evidence="1">
    <location>
        <begin position="68"/>
        <end position="87"/>
    </location>
</feature>
<keyword evidence="1" id="KW-1133">Transmembrane helix</keyword>
<dbReference type="EMBL" id="BMIN01000027">
    <property type="protein sequence ID" value="GGD28605.1"/>
    <property type="molecule type" value="Genomic_DNA"/>
</dbReference>
<reference evidence="3" key="1">
    <citation type="journal article" date="2019" name="Int. J. Syst. Evol. Microbiol.">
        <title>The Global Catalogue of Microorganisms (GCM) 10K type strain sequencing project: providing services to taxonomists for standard genome sequencing and annotation.</title>
        <authorList>
            <consortium name="The Broad Institute Genomics Platform"/>
            <consortium name="The Broad Institute Genome Sequencing Center for Infectious Disease"/>
            <person name="Wu L."/>
            <person name="Ma J."/>
        </authorList>
    </citation>
    <scope>NUCLEOTIDE SEQUENCE [LARGE SCALE GENOMIC DNA]</scope>
    <source>
        <strain evidence="3">CGMCC 1.15353</strain>
    </source>
</reference>
<dbReference type="InterPro" id="IPR052556">
    <property type="entry name" value="PolySynth_Transporter"/>
</dbReference>
<comment type="caution">
    <text evidence="2">The sequence shown here is derived from an EMBL/GenBank/DDBJ whole genome shotgun (WGS) entry which is preliminary data.</text>
</comment>
<evidence type="ECO:0000313" key="3">
    <source>
        <dbReference type="Proteomes" id="UP000642571"/>
    </source>
</evidence>
<protein>
    <recommendedName>
        <fullName evidence="4">Polysaccharide biosynthesis protein C-terminal domain-containing protein</fullName>
    </recommendedName>
</protein>
<proteinExistence type="predicted"/>
<sequence length="188" mass="20927">MLYYQVDIILITILLGAIPTGLYNASFSIISLIFIFPSMLFQVYLLPKSNTWIVKKDIAKVQFIRKKLSFIALLLGLLIAIVIYFLSEIIITLIYGVTFFDSVLILQVLLLSIPFRFASNSIGVLFVSEIMVSKKVYIQGGGALLNVCLNLLLIKQFGVLGAAVSTVLTEILVAILMYTYSAKITKEM</sequence>
<keyword evidence="1" id="KW-0472">Membrane</keyword>
<keyword evidence="3" id="KW-1185">Reference proteome</keyword>
<feature type="transmembrane region" description="Helical" evidence="1">
    <location>
        <begin position="7"/>
        <end position="23"/>
    </location>
</feature>
<dbReference type="Proteomes" id="UP000642571">
    <property type="component" value="Unassembled WGS sequence"/>
</dbReference>
<feature type="transmembrane region" description="Helical" evidence="1">
    <location>
        <begin position="160"/>
        <end position="180"/>
    </location>
</feature>
<accession>A0ABQ1QJC3</accession>
<feature type="transmembrane region" description="Helical" evidence="1">
    <location>
        <begin position="29"/>
        <end position="47"/>
    </location>
</feature>
<keyword evidence="1" id="KW-0812">Transmembrane</keyword>
<evidence type="ECO:0000256" key="1">
    <source>
        <dbReference type="SAM" id="Phobius"/>
    </source>
</evidence>
<dbReference type="PANTHER" id="PTHR43424">
    <property type="entry name" value="LOCUS PUTATIVE PROTEIN 1-RELATED"/>
    <property type="match status" value="1"/>
</dbReference>
<organism evidence="2 3">
    <name type="scientific">Pontibacillus salipaludis</name>
    <dbReference type="NCBI Taxonomy" id="1697394"/>
    <lineage>
        <taxon>Bacteria</taxon>
        <taxon>Bacillati</taxon>
        <taxon>Bacillota</taxon>
        <taxon>Bacilli</taxon>
        <taxon>Bacillales</taxon>
        <taxon>Bacillaceae</taxon>
        <taxon>Pontibacillus</taxon>
    </lineage>
</organism>
<name>A0ABQ1QJC3_9BACI</name>
<gene>
    <name evidence="2" type="ORF">GCM10011389_40210</name>
</gene>
<dbReference type="PANTHER" id="PTHR43424:SF1">
    <property type="entry name" value="LOCUS PUTATIVE PROTEIN 1-RELATED"/>
    <property type="match status" value="1"/>
</dbReference>